<proteinExistence type="predicted"/>
<dbReference type="RefSeq" id="WP_156203218.1">
    <property type="nucleotide sequence ID" value="NZ_CP046457.1"/>
</dbReference>
<feature type="region of interest" description="Disordered" evidence="1">
    <location>
        <begin position="1"/>
        <end position="31"/>
    </location>
</feature>
<dbReference type="AlphaFoldDB" id="A0A6I6DF89"/>
<reference evidence="3" key="1">
    <citation type="journal article" date="2019" name="Microbiology">
        <title>Complete Genome Sequence of an Uncultured Bacterium of the Candidate Phylum Bipolaricaulota.</title>
        <authorList>
            <person name="Kadnikov V.V."/>
            <person name="Mardanov A.V."/>
            <person name="Beletsky A.V."/>
            <person name="Frank Y.A."/>
            <person name="Karnachuk O.V."/>
            <person name="Ravin N.V."/>
        </authorList>
    </citation>
    <scope>NUCLEOTIDE SEQUENCE [LARGE SCALE GENOMIC DNA]</scope>
</reference>
<evidence type="ECO:0000256" key="1">
    <source>
        <dbReference type="SAM" id="MobiDB-lite"/>
    </source>
</evidence>
<accession>A0A6I6DF89</accession>
<gene>
    <name evidence="2" type="ORF">SYNTR_0711</name>
</gene>
<evidence type="ECO:0000313" key="3">
    <source>
        <dbReference type="Proteomes" id="UP000426444"/>
    </source>
</evidence>
<name>A0A6I6DF89_9FIRM</name>
<dbReference type="Proteomes" id="UP000426444">
    <property type="component" value="Chromosome"/>
</dbReference>
<organism evidence="2 3">
    <name type="scientific">Candidatus Syntrophocurvum alkaliphilum</name>
    <dbReference type="NCBI Taxonomy" id="2293317"/>
    <lineage>
        <taxon>Bacteria</taxon>
        <taxon>Bacillati</taxon>
        <taxon>Bacillota</taxon>
        <taxon>Clostridia</taxon>
        <taxon>Eubacteriales</taxon>
        <taxon>Syntrophomonadaceae</taxon>
        <taxon>Candidatus Syntrophocurvum</taxon>
    </lineage>
</organism>
<evidence type="ECO:0000313" key="2">
    <source>
        <dbReference type="EMBL" id="QGT99304.1"/>
    </source>
</evidence>
<sequence>MNNNVICLEERRRKKRGKQNPGPTSPVGSAKVVKPIIVNAVSQKAA</sequence>
<dbReference type="KEGG" id="salq:SYNTR_0711"/>
<keyword evidence="3" id="KW-1185">Reference proteome</keyword>
<dbReference type="EMBL" id="CP046457">
    <property type="protein sequence ID" value="QGT99304.1"/>
    <property type="molecule type" value="Genomic_DNA"/>
</dbReference>
<protein>
    <submittedName>
        <fullName evidence="2">Uncharacterized protein</fullName>
    </submittedName>
</protein>